<evidence type="ECO:0000256" key="1">
    <source>
        <dbReference type="ARBA" id="ARBA00004651"/>
    </source>
</evidence>
<reference evidence="7 8" key="1">
    <citation type="submission" date="2016-03" db="EMBL/GenBank/DDBJ databases">
        <title>Acetic acid bacteria sequencing.</title>
        <authorList>
            <person name="Brandt J."/>
            <person name="Jakob F."/>
            <person name="Vogel R.F."/>
        </authorList>
    </citation>
    <scope>NUCLEOTIDE SEQUENCE [LARGE SCALE GENOMIC DNA]</scope>
    <source>
        <strain evidence="7 8">TMW2.1153</strain>
    </source>
</reference>
<dbReference type="KEGG" id="aace:A0U92_16595"/>
<protein>
    <submittedName>
        <fullName evidence="7">Transporter</fullName>
    </submittedName>
</protein>
<dbReference type="InterPro" id="IPR005495">
    <property type="entry name" value="LptG/LptF_permease"/>
</dbReference>
<dbReference type="Proteomes" id="UP000188937">
    <property type="component" value="Chromosome"/>
</dbReference>
<evidence type="ECO:0000256" key="2">
    <source>
        <dbReference type="ARBA" id="ARBA00022475"/>
    </source>
</evidence>
<dbReference type="GO" id="GO:0043190">
    <property type="term" value="C:ATP-binding cassette (ABC) transporter complex"/>
    <property type="evidence" value="ECO:0007669"/>
    <property type="project" value="TreeGrafter"/>
</dbReference>
<keyword evidence="8" id="KW-1185">Reference proteome</keyword>
<feature type="transmembrane region" description="Helical" evidence="6">
    <location>
        <begin position="303"/>
        <end position="322"/>
    </location>
</feature>
<evidence type="ECO:0000256" key="3">
    <source>
        <dbReference type="ARBA" id="ARBA00022692"/>
    </source>
</evidence>
<dbReference type="EMBL" id="CP014692">
    <property type="protein sequence ID" value="AQS86102.1"/>
    <property type="molecule type" value="Genomic_DNA"/>
</dbReference>
<feature type="transmembrane region" description="Helical" evidence="6">
    <location>
        <begin position="22"/>
        <end position="43"/>
    </location>
</feature>
<dbReference type="RefSeq" id="WP_077814106.1">
    <property type="nucleotide sequence ID" value="NZ_CP014692.1"/>
</dbReference>
<evidence type="ECO:0000313" key="8">
    <source>
        <dbReference type="Proteomes" id="UP000188937"/>
    </source>
</evidence>
<feature type="transmembrane region" description="Helical" evidence="6">
    <location>
        <begin position="55"/>
        <end position="75"/>
    </location>
</feature>
<feature type="transmembrane region" description="Helical" evidence="6">
    <location>
        <begin position="328"/>
        <end position="346"/>
    </location>
</feature>
<accession>A0A1U9KJX5</accession>
<evidence type="ECO:0000313" key="7">
    <source>
        <dbReference type="EMBL" id="AQS86102.1"/>
    </source>
</evidence>
<feature type="transmembrane region" description="Helical" evidence="6">
    <location>
        <begin position="358"/>
        <end position="381"/>
    </location>
</feature>
<dbReference type="PANTHER" id="PTHR33529:SF2">
    <property type="entry name" value="LIPOPOLYSACCHARIDE EXPORT SYSTEM PERMEASE PROTEIN LPTG"/>
    <property type="match status" value="1"/>
</dbReference>
<evidence type="ECO:0000256" key="6">
    <source>
        <dbReference type="SAM" id="Phobius"/>
    </source>
</evidence>
<dbReference type="AlphaFoldDB" id="A0A1U9KJX5"/>
<keyword evidence="3 6" id="KW-0812">Transmembrane</keyword>
<keyword evidence="2" id="KW-1003">Cell membrane</keyword>
<evidence type="ECO:0000256" key="4">
    <source>
        <dbReference type="ARBA" id="ARBA00022989"/>
    </source>
</evidence>
<keyword evidence="4 6" id="KW-1133">Transmembrane helix</keyword>
<keyword evidence="5 6" id="KW-0472">Membrane</keyword>
<dbReference type="Pfam" id="PF03739">
    <property type="entry name" value="LptF_LptG"/>
    <property type="match status" value="1"/>
</dbReference>
<comment type="subcellular location">
    <subcellularLocation>
        <location evidence="1">Cell membrane</location>
        <topology evidence="1">Multi-pass membrane protein</topology>
    </subcellularLocation>
</comment>
<name>A0A1U9KJX5_ACEAC</name>
<dbReference type="GO" id="GO:0015920">
    <property type="term" value="P:lipopolysaccharide transport"/>
    <property type="evidence" value="ECO:0007669"/>
    <property type="project" value="TreeGrafter"/>
</dbReference>
<organism evidence="7 8">
    <name type="scientific">Acetobacter aceti</name>
    <dbReference type="NCBI Taxonomy" id="435"/>
    <lineage>
        <taxon>Bacteria</taxon>
        <taxon>Pseudomonadati</taxon>
        <taxon>Pseudomonadota</taxon>
        <taxon>Alphaproteobacteria</taxon>
        <taxon>Acetobacterales</taxon>
        <taxon>Acetobacteraceae</taxon>
        <taxon>Acetobacter</taxon>
        <taxon>Acetobacter subgen. Acetobacter</taxon>
    </lineage>
</organism>
<dbReference type="OrthoDB" id="8434951at2"/>
<sequence>MSDPDIAKGPRHVLLGYLSRALLSRTAMCSGILIALMEILALLEQMTPILKRQLGIRGVLTYMGLHLPAMLQTALPLSTLIAGLLMFTQMTISSEIAILRAAGLSPWGFMRKLLPSALLIGLFGCVLEDQITPRTELALASWWNRTNPTPDNGKPFWFHVPAGVAEACMGSATGLPATDSELAHVGYISRAGREAFNIDLYDRSANGRILRTLHAAHAVYSFSGWHLSDIHCVTVSFAELDTTANESTVLDALWKNPFGPNDMLRLSLDSAPLSSGMILAALHGTVATNQTPGYLRAALFERFLRPFTLIVMLLLAMPVIYIPPRTGLRSWLPVWCLGAGLLFIIVQGMFRAMGNAGLLPAPVATVPGLIIFALAAGTALLRNEDK</sequence>
<dbReference type="STRING" id="435.A0U92_16595"/>
<evidence type="ECO:0000256" key="5">
    <source>
        <dbReference type="ARBA" id="ARBA00023136"/>
    </source>
</evidence>
<gene>
    <name evidence="7" type="ORF">A0U92_16595</name>
</gene>
<dbReference type="PANTHER" id="PTHR33529">
    <property type="entry name" value="SLR0882 PROTEIN-RELATED"/>
    <property type="match status" value="1"/>
</dbReference>
<proteinExistence type="predicted"/>
<dbReference type="eggNOG" id="COG0795">
    <property type="taxonomic scope" value="Bacteria"/>
</dbReference>